<keyword evidence="7" id="KW-1185">Reference proteome</keyword>
<dbReference type="InterPro" id="IPR003265">
    <property type="entry name" value="HhH-GPD_domain"/>
</dbReference>
<evidence type="ECO:0000256" key="2">
    <source>
        <dbReference type="ARBA" id="ARBA00012000"/>
    </source>
</evidence>
<evidence type="ECO:0000256" key="4">
    <source>
        <dbReference type="ARBA" id="ARBA00023204"/>
    </source>
</evidence>
<dbReference type="PANTHER" id="PTHR43003:SF13">
    <property type="entry name" value="DNA-3-METHYLADENINE GLYCOSYLASE 2"/>
    <property type="match status" value="1"/>
</dbReference>
<dbReference type="RefSeq" id="WP_282217852.1">
    <property type="nucleotide sequence ID" value="NZ_CP118246.1"/>
</dbReference>
<dbReference type="Pfam" id="PF00730">
    <property type="entry name" value="HhH-GPD"/>
    <property type="match status" value="1"/>
</dbReference>
<reference evidence="6 7" key="1">
    <citation type="submission" date="2023-02" db="EMBL/GenBank/DDBJ databases">
        <title>Devosia algicola sp. nov., isolated from the phycosphere of marine algae.</title>
        <authorList>
            <person name="Kim J.M."/>
            <person name="Lee J.K."/>
            <person name="Choi B.J."/>
            <person name="Bayburt H."/>
            <person name="Jeon C.O."/>
        </authorList>
    </citation>
    <scope>NUCLEOTIDE SEQUENCE [LARGE SCALE GENOMIC DNA]</scope>
    <source>
        <strain evidence="6 7">G20-9</strain>
    </source>
</reference>
<dbReference type="EMBL" id="CP118246">
    <property type="protein sequence ID" value="WDR01441.1"/>
    <property type="molecule type" value="Genomic_DNA"/>
</dbReference>
<keyword evidence="4" id="KW-0234">DNA repair</keyword>
<dbReference type="InterPro" id="IPR051912">
    <property type="entry name" value="Alkylbase_DNA_Glycosylase/TA"/>
</dbReference>
<accession>A0ABY7YJK4</accession>
<evidence type="ECO:0000259" key="5">
    <source>
        <dbReference type="SMART" id="SM00478"/>
    </source>
</evidence>
<dbReference type="SMART" id="SM00478">
    <property type="entry name" value="ENDO3c"/>
    <property type="match status" value="1"/>
</dbReference>
<organism evidence="6 7">
    <name type="scientific">Devosia algicola</name>
    <dbReference type="NCBI Taxonomy" id="3026418"/>
    <lineage>
        <taxon>Bacteria</taxon>
        <taxon>Pseudomonadati</taxon>
        <taxon>Pseudomonadota</taxon>
        <taxon>Alphaproteobacteria</taxon>
        <taxon>Hyphomicrobiales</taxon>
        <taxon>Devosiaceae</taxon>
        <taxon>Devosia</taxon>
    </lineage>
</organism>
<proteinExistence type="predicted"/>
<evidence type="ECO:0000313" key="7">
    <source>
        <dbReference type="Proteomes" id="UP001220530"/>
    </source>
</evidence>
<keyword evidence="3" id="KW-0227">DNA damage</keyword>
<dbReference type="Gene3D" id="1.10.340.30">
    <property type="entry name" value="Hypothetical protein, domain 2"/>
    <property type="match status" value="1"/>
</dbReference>
<dbReference type="Gene3D" id="1.10.1670.40">
    <property type="match status" value="1"/>
</dbReference>
<evidence type="ECO:0000256" key="3">
    <source>
        <dbReference type="ARBA" id="ARBA00022763"/>
    </source>
</evidence>
<evidence type="ECO:0000313" key="6">
    <source>
        <dbReference type="EMBL" id="WDR01441.1"/>
    </source>
</evidence>
<evidence type="ECO:0000256" key="1">
    <source>
        <dbReference type="ARBA" id="ARBA00000086"/>
    </source>
</evidence>
<dbReference type="CDD" id="cd00056">
    <property type="entry name" value="ENDO3c"/>
    <property type="match status" value="1"/>
</dbReference>
<dbReference type="PANTHER" id="PTHR43003">
    <property type="entry name" value="DNA-3-METHYLADENINE GLYCOSYLASE"/>
    <property type="match status" value="1"/>
</dbReference>
<dbReference type="InterPro" id="IPR011257">
    <property type="entry name" value="DNA_glycosylase"/>
</dbReference>
<comment type="catalytic activity">
    <reaction evidence="1">
        <text>Hydrolysis of alkylated DNA, releasing 3-methyladenine, 3-methylguanine, 7-methylguanine and 7-methyladenine.</text>
        <dbReference type="EC" id="3.2.2.21"/>
    </reaction>
</comment>
<name>A0ABY7YJK4_9HYPH</name>
<dbReference type="SUPFAM" id="SSF48150">
    <property type="entry name" value="DNA-glycosylase"/>
    <property type="match status" value="1"/>
</dbReference>
<dbReference type="Proteomes" id="UP001220530">
    <property type="component" value="Chromosome"/>
</dbReference>
<feature type="domain" description="HhH-GPD" evidence="5">
    <location>
        <begin position="56"/>
        <end position="208"/>
    </location>
</feature>
<gene>
    <name evidence="6" type="ORF">PSQ19_11560</name>
</gene>
<sequence>MTQNLPTRLDSAAALALQIDRLVQCDPRLQSVRDLAGAVEPRINPRGFVGLAKVICGQQLSVASARAIWARFEALAGATAPHSFLELNEETVRATGFSAGKFRTVTTIAEAIRAGDLDFEALETLPIDEAVAVLTALKGVGPWTAEIYMMFCAGHPDLFPAGDLALQKAVQHGLGLETRPTSAELYEIAAPWSPHRAAAALLFWRYFAAIKERDGVAL</sequence>
<dbReference type="EC" id="3.2.2.21" evidence="2"/>
<protein>
    <recommendedName>
        <fullName evidence="2">DNA-3-methyladenine glycosylase II</fullName>
        <ecNumber evidence="2">3.2.2.21</ecNumber>
    </recommendedName>
</protein>